<dbReference type="AlphaFoldDB" id="A0A917RYR6"/>
<dbReference type="PANTHER" id="PTHR41302">
    <property type="entry name" value="PRESPORE-SPECIFIC TRANSCRIPTIONAL REGULATOR RSFA-RELATED"/>
    <property type="match status" value="1"/>
</dbReference>
<evidence type="ECO:0000256" key="2">
    <source>
        <dbReference type="SAM" id="MobiDB-lite"/>
    </source>
</evidence>
<proteinExistence type="predicted"/>
<feature type="region of interest" description="Disordered" evidence="2">
    <location>
        <begin position="70"/>
        <end position="94"/>
    </location>
</feature>
<keyword evidence="1" id="KW-0175">Coiled coil</keyword>
<organism evidence="3 4">
    <name type="scientific">Sporolactobacillus putidus</name>
    <dbReference type="NCBI Taxonomy" id="492735"/>
    <lineage>
        <taxon>Bacteria</taxon>
        <taxon>Bacillati</taxon>
        <taxon>Bacillota</taxon>
        <taxon>Bacilli</taxon>
        <taxon>Bacillales</taxon>
        <taxon>Sporolactobacillaceae</taxon>
        <taxon>Sporolactobacillus</taxon>
    </lineage>
</organism>
<dbReference type="RefSeq" id="WP_188801608.1">
    <property type="nucleotide sequence ID" value="NZ_BMOK01000002.1"/>
</dbReference>
<evidence type="ECO:0008006" key="5">
    <source>
        <dbReference type="Google" id="ProtNLM"/>
    </source>
</evidence>
<evidence type="ECO:0000313" key="4">
    <source>
        <dbReference type="Proteomes" id="UP000654670"/>
    </source>
</evidence>
<name>A0A917RYR6_9BACL</name>
<gene>
    <name evidence="3" type="primary">ylbO</name>
    <name evidence="3" type="ORF">GCM10007968_06120</name>
</gene>
<evidence type="ECO:0000313" key="3">
    <source>
        <dbReference type="EMBL" id="GGL44829.1"/>
    </source>
</evidence>
<dbReference type="InterPro" id="IPR014243">
    <property type="entry name" value="RsfA-like"/>
</dbReference>
<sequence length="191" mass="22131">MPSIRQDAWSHTEDVRLAETILRHIGEGSTQLAAFREAGGLLSRTPAACGFRWNSSVRKQFEKEMKEAKERRREYKKHKKTPTAQVETEISAESPFSETSVSEPFIDQMIRFLSQLKTGSSSKLSHDMKTQLDRLKTENRMLDEAYRRLEKEYSGMKKNYASLLNVLKIVDQARAQMPQREERKVAKDHAR</sequence>
<evidence type="ECO:0000256" key="1">
    <source>
        <dbReference type="SAM" id="Coils"/>
    </source>
</evidence>
<comment type="caution">
    <text evidence="3">The sequence shown here is derived from an EMBL/GenBank/DDBJ whole genome shotgun (WGS) entry which is preliminary data.</text>
</comment>
<keyword evidence="4" id="KW-1185">Reference proteome</keyword>
<protein>
    <recommendedName>
        <fullName evidence="5">RsfA family transcriptional regulator</fullName>
    </recommendedName>
</protein>
<reference evidence="3" key="2">
    <citation type="submission" date="2020-09" db="EMBL/GenBank/DDBJ databases">
        <authorList>
            <person name="Sun Q."/>
            <person name="Ohkuma M."/>
        </authorList>
    </citation>
    <scope>NUCLEOTIDE SEQUENCE</scope>
    <source>
        <strain evidence="3">JCM 15325</strain>
    </source>
</reference>
<dbReference type="PANTHER" id="PTHR41302:SF2">
    <property type="entry name" value="PRESPORE SPECIFIC TRANSCRIPTIONAL ACTIVATOR RSFA"/>
    <property type="match status" value="1"/>
</dbReference>
<dbReference type="EMBL" id="BMOK01000002">
    <property type="protein sequence ID" value="GGL44829.1"/>
    <property type="molecule type" value="Genomic_DNA"/>
</dbReference>
<accession>A0A917RYR6</accession>
<feature type="coiled-coil region" evidence="1">
    <location>
        <begin position="132"/>
        <end position="166"/>
    </location>
</feature>
<reference evidence="3" key="1">
    <citation type="journal article" date="2014" name="Int. J. Syst. Evol. Microbiol.">
        <title>Complete genome sequence of Corynebacterium casei LMG S-19264T (=DSM 44701T), isolated from a smear-ripened cheese.</title>
        <authorList>
            <consortium name="US DOE Joint Genome Institute (JGI-PGF)"/>
            <person name="Walter F."/>
            <person name="Albersmeier A."/>
            <person name="Kalinowski J."/>
            <person name="Ruckert C."/>
        </authorList>
    </citation>
    <scope>NUCLEOTIDE SEQUENCE</scope>
    <source>
        <strain evidence="3">JCM 15325</strain>
    </source>
</reference>
<dbReference type="Proteomes" id="UP000654670">
    <property type="component" value="Unassembled WGS sequence"/>
</dbReference>